<organism evidence="1">
    <name type="scientific">Spironucleus salmonicida</name>
    <dbReference type="NCBI Taxonomy" id="348837"/>
    <lineage>
        <taxon>Eukaryota</taxon>
        <taxon>Metamonada</taxon>
        <taxon>Diplomonadida</taxon>
        <taxon>Hexamitidae</taxon>
        <taxon>Hexamitinae</taxon>
        <taxon>Spironucleus</taxon>
    </lineage>
</organism>
<evidence type="ECO:0000313" key="2">
    <source>
        <dbReference type="EMBL" id="KAH0570454.1"/>
    </source>
</evidence>
<protein>
    <submittedName>
        <fullName evidence="1">Tetratricopeptide repeat protein</fullName>
    </submittedName>
</protein>
<name>V6LXD3_9EUKA</name>
<dbReference type="Proteomes" id="UP000018208">
    <property type="component" value="Unassembled WGS sequence"/>
</dbReference>
<proteinExistence type="predicted"/>
<reference evidence="1 2" key="1">
    <citation type="journal article" date="2014" name="PLoS Genet.">
        <title>The Genome of Spironucleus salmonicida Highlights a Fish Pathogen Adapted to Fluctuating Environments.</title>
        <authorList>
            <person name="Xu F."/>
            <person name="Jerlstrom-Hultqvist J."/>
            <person name="Einarsson E."/>
            <person name="Astvaldsson A."/>
            <person name="Svard S.G."/>
            <person name="Andersson J.O."/>
        </authorList>
    </citation>
    <scope>NUCLEOTIDE SEQUENCE</scope>
    <source>
        <strain evidence="2">ATCC 50377</strain>
    </source>
</reference>
<keyword evidence="3" id="KW-1185">Reference proteome</keyword>
<evidence type="ECO:0000313" key="1">
    <source>
        <dbReference type="EMBL" id="EST49205.1"/>
    </source>
</evidence>
<dbReference type="OrthoDB" id="1872379at2759"/>
<reference evidence="2" key="2">
    <citation type="submission" date="2020-12" db="EMBL/GenBank/DDBJ databases">
        <title>New Spironucleus salmonicida genome in near-complete chromosomes.</title>
        <authorList>
            <person name="Xu F."/>
            <person name="Kurt Z."/>
            <person name="Jimenez-Gonzalez A."/>
            <person name="Astvaldsson A."/>
            <person name="Andersson J.O."/>
            <person name="Svard S.G."/>
        </authorList>
    </citation>
    <scope>NUCLEOTIDE SEQUENCE</scope>
    <source>
        <strain evidence="2">ATCC 50377</strain>
    </source>
</reference>
<sequence>MKQISDPTPAIPQEFSIPYYQETDDEAYQKITADSLLKSGQRSESLQIYDNLLLTLPVSAFRSKIAHNASEATIQIQDKERYLRECLQSDPLHRKARVKLAKLFQTQNDWIACQIEWTKIEELDPLSEGEKEFKAEADKKALGATVDVLKGWGDKILGKFGMSINDFQTTKNADGTTSIQMNKK</sequence>
<dbReference type="VEuPathDB" id="GiardiaDB:SS50377_26734"/>
<dbReference type="EMBL" id="KI545953">
    <property type="protein sequence ID" value="EST49205.1"/>
    <property type="molecule type" value="Genomic_DNA"/>
</dbReference>
<gene>
    <name evidence="1" type="ORF">SS50377_10422</name>
    <name evidence="2" type="ORF">SS50377_26734</name>
</gene>
<dbReference type="AlphaFoldDB" id="V6LXD3"/>
<evidence type="ECO:0000313" key="3">
    <source>
        <dbReference type="Proteomes" id="UP000018208"/>
    </source>
</evidence>
<accession>V6LXD3</accession>
<dbReference type="EMBL" id="AUWU02000007">
    <property type="protein sequence ID" value="KAH0570454.1"/>
    <property type="molecule type" value="Genomic_DNA"/>
</dbReference>